<feature type="domain" description="HTH tetR-type" evidence="3">
    <location>
        <begin position="20"/>
        <end position="80"/>
    </location>
</feature>
<keyword evidence="1 2" id="KW-0238">DNA-binding</keyword>
<accession>A0ABX9VZP7</accession>
<proteinExistence type="predicted"/>
<dbReference type="Pfam" id="PF00440">
    <property type="entry name" value="TetR_N"/>
    <property type="match status" value="1"/>
</dbReference>
<protein>
    <submittedName>
        <fullName evidence="4">TetR/AcrR family transcriptional regulator</fullName>
    </submittedName>
</protein>
<dbReference type="PANTHER" id="PTHR43479">
    <property type="entry name" value="ACREF/ENVCD OPERON REPRESSOR-RELATED"/>
    <property type="match status" value="1"/>
</dbReference>
<dbReference type="Gene3D" id="1.10.357.10">
    <property type="entry name" value="Tetracycline Repressor, domain 2"/>
    <property type="match status" value="1"/>
</dbReference>
<keyword evidence="5" id="KW-1185">Reference proteome</keyword>
<evidence type="ECO:0000256" key="2">
    <source>
        <dbReference type="PROSITE-ProRule" id="PRU00335"/>
    </source>
</evidence>
<dbReference type="PRINTS" id="PR00455">
    <property type="entry name" value="HTHTETR"/>
</dbReference>
<reference evidence="4 5" key="1">
    <citation type="submission" date="2018-10" db="EMBL/GenBank/DDBJ databases">
        <title>Draft genome sequence of Zhongshania sp. DSW25-10.</title>
        <authorList>
            <person name="Oh J."/>
        </authorList>
    </citation>
    <scope>NUCLEOTIDE SEQUENCE [LARGE SCALE GENOMIC DNA]</scope>
    <source>
        <strain evidence="4 5">DSW25-10</strain>
    </source>
</reference>
<gene>
    <name evidence="4" type="ORF">D0911_15970</name>
</gene>
<evidence type="ECO:0000313" key="5">
    <source>
        <dbReference type="Proteomes" id="UP000274695"/>
    </source>
</evidence>
<evidence type="ECO:0000259" key="3">
    <source>
        <dbReference type="PROSITE" id="PS50977"/>
    </source>
</evidence>
<dbReference type="EMBL" id="RHGB01000021">
    <property type="protein sequence ID" value="RNL59452.1"/>
    <property type="molecule type" value="Genomic_DNA"/>
</dbReference>
<comment type="caution">
    <text evidence="4">The sequence shown here is derived from an EMBL/GenBank/DDBJ whole genome shotgun (WGS) entry which is preliminary data.</text>
</comment>
<dbReference type="PROSITE" id="PS50977">
    <property type="entry name" value="HTH_TETR_2"/>
    <property type="match status" value="1"/>
</dbReference>
<sequence length="214" mass="24192">MLVAISNRKTLLSTRKANTKNARSIILEVSTQLFAKHGFDGVTMRQISTESGFSMPSIYHHFGNKEDLFKAVEVEMYSAHAANLLHQINADASPEDRLNKFLFAMFERLDSNPDYLKLLQRNLVDGWEENQAFLVEMSLQNVVNELRLLLNQYSPGKGDGITPVAIFSMILGFVTMTPVIRHLKNNAASISEDDPLQRKVFVNAVMDFIKSNQQ</sequence>
<dbReference type="PANTHER" id="PTHR43479:SF11">
    <property type="entry name" value="ACREF_ENVCD OPERON REPRESSOR-RELATED"/>
    <property type="match status" value="1"/>
</dbReference>
<dbReference type="SUPFAM" id="SSF46689">
    <property type="entry name" value="Homeodomain-like"/>
    <property type="match status" value="1"/>
</dbReference>
<name>A0ABX9VZP7_9GAMM</name>
<evidence type="ECO:0000313" key="4">
    <source>
        <dbReference type="EMBL" id="RNL59452.1"/>
    </source>
</evidence>
<dbReference type="Proteomes" id="UP000274695">
    <property type="component" value="Unassembled WGS sequence"/>
</dbReference>
<evidence type="ECO:0000256" key="1">
    <source>
        <dbReference type="ARBA" id="ARBA00023125"/>
    </source>
</evidence>
<dbReference type="InterPro" id="IPR001647">
    <property type="entry name" value="HTH_TetR"/>
</dbReference>
<feature type="DNA-binding region" description="H-T-H motif" evidence="2">
    <location>
        <begin position="43"/>
        <end position="62"/>
    </location>
</feature>
<dbReference type="InterPro" id="IPR050624">
    <property type="entry name" value="HTH-type_Tx_Regulator"/>
</dbReference>
<dbReference type="InterPro" id="IPR009057">
    <property type="entry name" value="Homeodomain-like_sf"/>
</dbReference>
<organism evidence="4 5">
    <name type="scientific">Zhongshania marina</name>
    <dbReference type="NCBI Taxonomy" id="2304603"/>
    <lineage>
        <taxon>Bacteria</taxon>
        <taxon>Pseudomonadati</taxon>
        <taxon>Pseudomonadota</taxon>
        <taxon>Gammaproteobacteria</taxon>
        <taxon>Cellvibrionales</taxon>
        <taxon>Spongiibacteraceae</taxon>
        <taxon>Zhongshania</taxon>
    </lineage>
</organism>